<keyword evidence="8" id="KW-1185">Reference proteome</keyword>
<feature type="region of interest" description="Disordered" evidence="5">
    <location>
        <begin position="1"/>
        <end position="29"/>
    </location>
</feature>
<dbReference type="Gene3D" id="1.10.533.10">
    <property type="entry name" value="Death Domain, Fas"/>
    <property type="match status" value="1"/>
</dbReference>
<evidence type="ECO:0000256" key="4">
    <source>
        <dbReference type="PROSITE-ProRule" id="PRU00175"/>
    </source>
</evidence>
<dbReference type="InterPro" id="IPR050784">
    <property type="entry name" value="IAP"/>
</dbReference>
<feature type="domain" description="RING-type" evidence="6">
    <location>
        <begin position="50"/>
        <end position="84"/>
    </location>
</feature>
<keyword evidence="3" id="KW-0862">Zinc</keyword>
<evidence type="ECO:0000256" key="3">
    <source>
        <dbReference type="ARBA" id="ARBA00022833"/>
    </source>
</evidence>
<dbReference type="AlphaFoldDB" id="A0AAE0XZJ6"/>
<evidence type="ECO:0000313" key="8">
    <source>
        <dbReference type="Proteomes" id="UP001283361"/>
    </source>
</evidence>
<proteinExistence type="predicted"/>
<dbReference type="Proteomes" id="UP001283361">
    <property type="component" value="Unassembled WGS sequence"/>
</dbReference>
<reference evidence="7" key="1">
    <citation type="journal article" date="2023" name="G3 (Bethesda)">
        <title>A reference genome for the long-term kleptoplast-retaining sea slug Elysia crispata morphotype clarki.</title>
        <authorList>
            <person name="Eastman K.E."/>
            <person name="Pendleton A.L."/>
            <person name="Shaikh M.A."/>
            <person name="Suttiyut T."/>
            <person name="Ogas R."/>
            <person name="Tomko P."/>
            <person name="Gavelis G."/>
            <person name="Widhalm J.R."/>
            <person name="Wisecaver J.H."/>
        </authorList>
    </citation>
    <scope>NUCLEOTIDE SEQUENCE</scope>
    <source>
        <strain evidence="7">ECLA1</strain>
    </source>
</reference>
<organism evidence="7 8">
    <name type="scientific">Elysia crispata</name>
    <name type="common">lettuce slug</name>
    <dbReference type="NCBI Taxonomy" id="231223"/>
    <lineage>
        <taxon>Eukaryota</taxon>
        <taxon>Metazoa</taxon>
        <taxon>Spiralia</taxon>
        <taxon>Lophotrochozoa</taxon>
        <taxon>Mollusca</taxon>
        <taxon>Gastropoda</taxon>
        <taxon>Heterobranchia</taxon>
        <taxon>Euthyneura</taxon>
        <taxon>Panpulmonata</taxon>
        <taxon>Sacoglossa</taxon>
        <taxon>Placobranchoidea</taxon>
        <taxon>Plakobranchidae</taxon>
        <taxon>Elysia</taxon>
    </lineage>
</organism>
<keyword evidence="1" id="KW-0479">Metal-binding</keyword>
<evidence type="ECO:0000313" key="7">
    <source>
        <dbReference type="EMBL" id="KAK3726397.1"/>
    </source>
</evidence>
<gene>
    <name evidence="7" type="ORF">RRG08_014545</name>
</gene>
<dbReference type="EMBL" id="JAWDGP010007304">
    <property type="protein sequence ID" value="KAK3726397.1"/>
    <property type="molecule type" value="Genomic_DNA"/>
</dbReference>
<name>A0AAE0XZJ6_9GAST</name>
<dbReference type="Gene3D" id="1.10.1170.10">
    <property type="entry name" value="Inhibitor Of Apoptosis Protein (2mihbC-IAP-1), Chain A"/>
    <property type="match status" value="1"/>
</dbReference>
<keyword evidence="2 4" id="KW-0863">Zinc-finger</keyword>
<comment type="caution">
    <text evidence="7">The sequence shown here is derived from an EMBL/GenBank/DDBJ whole genome shotgun (WGS) entry which is preliminary data.</text>
</comment>
<evidence type="ECO:0000256" key="2">
    <source>
        <dbReference type="ARBA" id="ARBA00022771"/>
    </source>
</evidence>
<dbReference type="GO" id="GO:0005737">
    <property type="term" value="C:cytoplasm"/>
    <property type="evidence" value="ECO:0007669"/>
    <property type="project" value="TreeGrafter"/>
</dbReference>
<dbReference type="SUPFAM" id="SSF57850">
    <property type="entry name" value="RING/U-box"/>
    <property type="match status" value="1"/>
</dbReference>
<evidence type="ECO:0000256" key="1">
    <source>
        <dbReference type="ARBA" id="ARBA00022723"/>
    </source>
</evidence>
<dbReference type="Pfam" id="PF13920">
    <property type="entry name" value="zf-C3HC4_3"/>
    <property type="match status" value="1"/>
</dbReference>
<dbReference type="GO" id="GO:0008270">
    <property type="term" value="F:zinc ion binding"/>
    <property type="evidence" value="ECO:0007669"/>
    <property type="project" value="UniProtKB-KW"/>
</dbReference>
<evidence type="ECO:0000259" key="6">
    <source>
        <dbReference type="PROSITE" id="PS50089"/>
    </source>
</evidence>
<dbReference type="PROSITE" id="PS50089">
    <property type="entry name" value="ZF_RING_2"/>
    <property type="match status" value="1"/>
</dbReference>
<dbReference type="PANTHER" id="PTHR10044">
    <property type="entry name" value="INHIBITOR OF APOPTOSIS"/>
    <property type="match status" value="1"/>
</dbReference>
<protein>
    <recommendedName>
        <fullName evidence="6">RING-type domain-containing protein</fullName>
    </recommendedName>
</protein>
<dbReference type="FunFam" id="1.10.1170.10:FF:000002">
    <property type="entry name" value="Baculoviral IAP repeat containing 7"/>
    <property type="match status" value="1"/>
</dbReference>
<dbReference type="PANTHER" id="PTHR10044:SF139">
    <property type="entry name" value="DEATH-ASSOCIATED INHIBITOR OF APOPTOSIS 2"/>
    <property type="match status" value="1"/>
</dbReference>
<dbReference type="GO" id="GO:0005634">
    <property type="term" value="C:nucleus"/>
    <property type="evidence" value="ECO:0007669"/>
    <property type="project" value="TreeGrafter"/>
</dbReference>
<dbReference type="InterPro" id="IPR001841">
    <property type="entry name" value="Znf_RING"/>
</dbReference>
<dbReference type="GO" id="GO:0051726">
    <property type="term" value="P:regulation of cell cycle"/>
    <property type="evidence" value="ECO:0007669"/>
    <property type="project" value="TreeGrafter"/>
</dbReference>
<dbReference type="InterPro" id="IPR011029">
    <property type="entry name" value="DEATH-like_dom_sf"/>
</dbReference>
<sequence length="97" mass="10355">MLPGEAAPEIPSDSATVTGVEPASSADDRSRLQVAMLQTENAILERPLICKVCNSAPVRELYLPCGHLDSCSECTKALDNCPTCCAQIRATVKIFFA</sequence>
<accession>A0AAE0XZJ6</accession>
<evidence type="ECO:0000256" key="5">
    <source>
        <dbReference type="SAM" id="MobiDB-lite"/>
    </source>
</evidence>